<accession>A0A1G9YFJ3</accession>
<feature type="region of interest" description="Disordered" evidence="1">
    <location>
        <begin position="29"/>
        <end position="53"/>
    </location>
</feature>
<proteinExistence type="predicted"/>
<name>A0A1G9YFJ3_9EURY</name>
<reference evidence="3" key="1">
    <citation type="submission" date="2016-10" db="EMBL/GenBank/DDBJ databases">
        <authorList>
            <person name="Varghese N."/>
            <person name="Submissions S."/>
        </authorList>
    </citation>
    <scope>NUCLEOTIDE SEQUENCE [LARGE SCALE GENOMIC DNA]</scope>
    <source>
        <strain evidence="3">CGMCC 1.10119</strain>
    </source>
</reference>
<dbReference type="AlphaFoldDB" id="A0A1G9YFJ3"/>
<dbReference type="OrthoDB" id="228942at2157"/>
<sequence>MIETLHLSRATYQLIERAVEALERIGHELERYNDKQERQRTESTDVSAGRDDS</sequence>
<evidence type="ECO:0000313" key="3">
    <source>
        <dbReference type="Proteomes" id="UP000199451"/>
    </source>
</evidence>
<evidence type="ECO:0000256" key="1">
    <source>
        <dbReference type="SAM" id="MobiDB-lite"/>
    </source>
</evidence>
<protein>
    <submittedName>
        <fullName evidence="2">Uncharacterized protein</fullName>
    </submittedName>
</protein>
<dbReference type="STRING" id="660521.SAMN04487949_3262"/>
<dbReference type="Proteomes" id="UP000199451">
    <property type="component" value="Unassembled WGS sequence"/>
</dbReference>
<dbReference type="EMBL" id="FNHL01000005">
    <property type="protein sequence ID" value="SDN07231.1"/>
    <property type="molecule type" value="Genomic_DNA"/>
</dbReference>
<dbReference type="RefSeq" id="WP_170830667.1">
    <property type="nucleotide sequence ID" value="NZ_FNHL01000005.1"/>
</dbReference>
<keyword evidence="3" id="KW-1185">Reference proteome</keyword>
<gene>
    <name evidence="2" type="ORF">SAMN04487949_3262</name>
</gene>
<organism evidence="2 3">
    <name type="scientific">Halogranum gelatinilyticum</name>
    <dbReference type="NCBI Taxonomy" id="660521"/>
    <lineage>
        <taxon>Archaea</taxon>
        <taxon>Methanobacteriati</taxon>
        <taxon>Methanobacteriota</taxon>
        <taxon>Stenosarchaea group</taxon>
        <taxon>Halobacteria</taxon>
        <taxon>Halobacteriales</taxon>
        <taxon>Haloferacaceae</taxon>
    </lineage>
</organism>
<evidence type="ECO:0000313" key="2">
    <source>
        <dbReference type="EMBL" id="SDN07231.1"/>
    </source>
</evidence>